<organism evidence="7 8">
    <name type="scientific">Phytophthora pseudosyringae</name>
    <dbReference type="NCBI Taxonomy" id="221518"/>
    <lineage>
        <taxon>Eukaryota</taxon>
        <taxon>Sar</taxon>
        <taxon>Stramenopiles</taxon>
        <taxon>Oomycota</taxon>
        <taxon>Peronosporomycetes</taxon>
        <taxon>Peronosporales</taxon>
        <taxon>Peronosporaceae</taxon>
        <taxon>Phytophthora</taxon>
    </lineage>
</organism>
<dbReference type="PROSITE" id="PS51688">
    <property type="entry name" value="ICA"/>
    <property type="match status" value="1"/>
</dbReference>
<keyword evidence="3" id="KW-0175">Coiled coil</keyword>
<dbReference type="PROSITE" id="PS00022">
    <property type="entry name" value="EGF_1"/>
    <property type="match status" value="1"/>
</dbReference>
<evidence type="ECO:0000256" key="4">
    <source>
        <dbReference type="SAM" id="MobiDB-lite"/>
    </source>
</evidence>
<reference evidence="7" key="1">
    <citation type="submission" date="2021-02" db="EMBL/GenBank/DDBJ databases">
        <authorList>
            <person name="Palmer J.M."/>
        </authorList>
    </citation>
    <scope>NUCLEOTIDE SEQUENCE</scope>
    <source>
        <strain evidence="7">SCRP734</strain>
    </source>
</reference>
<dbReference type="Pfam" id="PF13884">
    <property type="entry name" value="Peptidase_S74"/>
    <property type="match status" value="1"/>
</dbReference>
<keyword evidence="2" id="KW-0245">EGF-like domain</keyword>
<evidence type="ECO:0000259" key="6">
    <source>
        <dbReference type="PROSITE" id="PS51688"/>
    </source>
</evidence>
<dbReference type="Pfam" id="PF07974">
    <property type="entry name" value="EGF_2"/>
    <property type="match status" value="1"/>
</dbReference>
<feature type="disulfide bond" evidence="2">
    <location>
        <begin position="169"/>
        <end position="178"/>
    </location>
</feature>
<feature type="coiled-coil region" evidence="3">
    <location>
        <begin position="897"/>
        <end position="931"/>
    </location>
</feature>
<evidence type="ECO:0000256" key="1">
    <source>
        <dbReference type="ARBA" id="ARBA00023157"/>
    </source>
</evidence>
<feature type="domain" description="EGF-like" evidence="5">
    <location>
        <begin position="145"/>
        <end position="179"/>
    </location>
</feature>
<dbReference type="AlphaFoldDB" id="A0A8T1VHD1"/>
<dbReference type="CDD" id="cd00055">
    <property type="entry name" value="EGF_Lam"/>
    <property type="match status" value="1"/>
</dbReference>
<feature type="domain" description="Peptidase S74" evidence="6">
    <location>
        <begin position="814"/>
        <end position="911"/>
    </location>
</feature>
<name>A0A8T1VHD1_9STRA</name>
<evidence type="ECO:0000313" key="7">
    <source>
        <dbReference type="EMBL" id="KAG7380356.1"/>
    </source>
</evidence>
<dbReference type="InterPro" id="IPR002049">
    <property type="entry name" value="LE_dom"/>
</dbReference>
<dbReference type="PROSITE" id="PS50026">
    <property type="entry name" value="EGF_3"/>
    <property type="match status" value="1"/>
</dbReference>
<dbReference type="PROSITE" id="PS01186">
    <property type="entry name" value="EGF_2"/>
    <property type="match status" value="1"/>
</dbReference>
<dbReference type="InterPro" id="IPR013111">
    <property type="entry name" value="EGF_extracell"/>
</dbReference>
<feature type="region of interest" description="Disordered" evidence="4">
    <location>
        <begin position="941"/>
        <end position="966"/>
    </location>
</feature>
<evidence type="ECO:0000256" key="2">
    <source>
        <dbReference type="PROSITE-ProRule" id="PRU00076"/>
    </source>
</evidence>
<proteinExistence type="predicted"/>
<evidence type="ECO:0000256" key="3">
    <source>
        <dbReference type="SAM" id="Coils"/>
    </source>
</evidence>
<sequence>MLIAAEMCPYGMNPTTSKQEEKKIRLRITTAGAASITGGALTITFQAHTVEFEMPLDQVTSEVCTTIFRRFQNLGELTCEQVYFGKASSATFDITLRTFPSFPIMNNLYYHDGNPPVSEFWCDATNVQFSPSSGSVQCVFESVTDVNVKSYEECSGHGDCNTETGICACNEGYYGDHCGNNKDDEDVLAAPALGPFFKGNVLHLSATRGLSSDFHLVRADVGGQALFTMNGRGDTIWHHGSLQLREGGLYMSGGALQLQKDSTFEMKDGRARLQDTSLHLQLQTNTESSMNGAALLNVERLTAASTAELSTLPDYLRISQPKGPILRVSGAGQTVIHGGGLEILKGGLRLERGGIQVLSDGIKVMSGGLEVQSGNLAVRSGTLSLKNGQTTLAVPAGPVLLLQRDNSDGASPSSSLIEARGSRSSDSKVFEVLDSGSTVVHGGGVHVLAGGVTIASGGQTITSGGLRVESGGIQIESGSLTTRDGFAIEDGGLTVQTEQVNGKALRVASTNANFAGALMSFDLTHQHREAPPFRIIEAFKPTGPDSPATQTENVFSIDSLGNLETRGDVATTLGGRVIANGALISQAQAVFSSVQLRASDNLVIPSTNSYVQITSDGVASSNTARIDHEHAYAGQLLIIQNDDEQPLGGEISVAAGAAAIFVFDGGVWRPLTAAAFDTSSLTGVKSFEAANDLNLGEVTLSVQSVQVAGQRAGFVAVYGKGGVLEQHDSLRFDAASGTLSADKIEAQRMRGSIDMSESELRGVEIVGGHISNVNMTAIEMEVQGELFVENEAFFGASVTVDGQVMGSGAYVDASDERFKCSVHQISNASEIVAELRGVEYAYNSVEFPRKFPRDGRRELGFIAQEVEKVAPQVVITDADGFKYVAYARLVPVVVEALKREQQRADSSEKRLHQLETEMSEVKRTLRGQEELFHQLLQAFEGQRNSDGQVDKSKPEQLQGKQEVQMQ</sequence>
<dbReference type="InterPro" id="IPR000742">
    <property type="entry name" value="EGF"/>
</dbReference>
<evidence type="ECO:0000313" key="8">
    <source>
        <dbReference type="Proteomes" id="UP000694044"/>
    </source>
</evidence>
<evidence type="ECO:0008006" key="9">
    <source>
        <dbReference type="Google" id="ProtNLM"/>
    </source>
</evidence>
<gene>
    <name evidence="7" type="ORF">PHYPSEUDO_007283</name>
</gene>
<comment type="caution">
    <text evidence="7">The sequence shown here is derived from an EMBL/GenBank/DDBJ whole genome shotgun (WGS) entry which is preliminary data.</text>
</comment>
<keyword evidence="1 2" id="KW-1015">Disulfide bond</keyword>
<accession>A0A8T1VHD1</accession>
<protein>
    <recommendedName>
        <fullName evidence="9">Peptidase S74 domain-containing protein</fullName>
    </recommendedName>
</protein>
<dbReference type="Proteomes" id="UP000694044">
    <property type="component" value="Unassembled WGS sequence"/>
</dbReference>
<keyword evidence="8" id="KW-1185">Reference proteome</keyword>
<dbReference type="EMBL" id="JAGDFM010000297">
    <property type="protein sequence ID" value="KAG7380356.1"/>
    <property type="molecule type" value="Genomic_DNA"/>
</dbReference>
<dbReference type="InterPro" id="IPR030392">
    <property type="entry name" value="S74_ICA"/>
</dbReference>
<evidence type="ECO:0000259" key="5">
    <source>
        <dbReference type="PROSITE" id="PS50026"/>
    </source>
</evidence>
<dbReference type="OrthoDB" id="27041at2759"/>
<comment type="caution">
    <text evidence="2">Lacks conserved residue(s) required for the propagation of feature annotation.</text>
</comment>